<dbReference type="EMBL" id="BOQE01000001">
    <property type="protein sequence ID" value="GIM47898.1"/>
    <property type="molecule type" value="Genomic_DNA"/>
</dbReference>
<dbReference type="SMART" id="SM00065">
    <property type="entry name" value="GAF"/>
    <property type="match status" value="1"/>
</dbReference>
<evidence type="ECO:0000259" key="1">
    <source>
        <dbReference type="SMART" id="SM00065"/>
    </source>
</evidence>
<feature type="domain" description="GAF" evidence="1">
    <location>
        <begin position="3"/>
        <end position="152"/>
    </location>
</feature>
<keyword evidence="2" id="KW-0808">Transferase</keyword>
<dbReference type="GO" id="GO:0016301">
    <property type="term" value="F:kinase activity"/>
    <property type="evidence" value="ECO:0007669"/>
    <property type="project" value="UniProtKB-KW"/>
</dbReference>
<organism evidence="2 3">
    <name type="scientific">Collibacillus ludicampi</name>
    <dbReference type="NCBI Taxonomy" id="2771369"/>
    <lineage>
        <taxon>Bacteria</taxon>
        <taxon>Bacillati</taxon>
        <taxon>Bacillota</taxon>
        <taxon>Bacilli</taxon>
        <taxon>Bacillales</taxon>
        <taxon>Alicyclobacillaceae</taxon>
        <taxon>Collibacillus</taxon>
    </lineage>
</organism>
<dbReference type="InterPro" id="IPR029016">
    <property type="entry name" value="GAF-like_dom_sf"/>
</dbReference>
<reference evidence="2" key="1">
    <citation type="journal article" date="2023" name="Int. J. Syst. Evol. Microbiol.">
        <title>Collibacillus ludicampi gen. nov., sp. nov., a new soil bacterium of the family Alicyclobacillaceae.</title>
        <authorList>
            <person name="Jojima T."/>
            <person name="Ioku Y."/>
            <person name="Fukuta Y."/>
            <person name="Shirasaka N."/>
            <person name="Matsumura Y."/>
            <person name="Mori M."/>
        </authorList>
    </citation>
    <scope>NUCLEOTIDE SEQUENCE</scope>
    <source>
        <strain evidence="2">TP075</strain>
    </source>
</reference>
<dbReference type="AlphaFoldDB" id="A0AAV4LJD8"/>
<gene>
    <name evidence="2" type="ORF">DNHGIG_34470</name>
</gene>
<comment type="caution">
    <text evidence="2">The sequence shown here is derived from an EMBL/GenBank/DDBJ whole genome shotgun (WGS) entry which is preliminary data.</text>
</comment>
<dbReference type="InterPro" id="IPR003018">
    <property type="entry name" value="GAF"/>
</dbReference>
<name>A0AAV4LJD8_9BACL</name>
<dbReference type="Pfam" id="PF01590">
    <property type="entry name" value="GAF"/>
    <property type="match status" value="1"/>
</dbReference>
<dbReference type="SUPFAM" id="SSF55781">
    <property type="entry name" value="GAF domain-like"/>
    <property type="match status" value="1"/>
</dbReference>
<evidence type="ECO:0000313" key="3">
    <source>
        <dbReference type="Proteomes" id="UP001057291"/>
    </source>
</evidence>
<proteinExistence type="predicted"/>
<keyword evidence="2" id="KW-0418">Kinase</keyword>
<accession>A0AAV4LJD8</accession>
<sequence length="165" mass="18368">MGSLQGDIETSLSVLRRLTDTDFAALAWTSSNEQTIRWRFVSGNRNERYKKIVMFPGKGIGGKVFRSGRPMVIQSFSPKSGDDPREYPILLAEGLHSAIAVPVTIDDQIMGVLLVGCRMNRVFPHETLELVLDVAEQLGAVMQKRMENDKADPASTILTRANEIY</sequence>
<dbReference type="RefSeq" id="WP_282200830.1">
    <property type="nucleotide sequence ID" value="NZ_BOQE01000001.1"/>
</dbReference>
<dbReference type="Proteomes" id="UP001057291">
    <property type="component" value="Unassembled WGS sequence"/>
</dbReference>
<keyword evidence="3" id="KW-1185">Reference proteome</keyword>
<protein>
    <submittedName>
        <fullName evidence="2">Histidine kinase</fullName>
    </submittedName>
</protein>
<dbReference type="Gene3D" id="3.30.450.40">
    <property type="match status" value="1"/>
</dbReference>
<evidence type="ECO:0000313" key="2">
    <source>
        <dbReference type="EMBL" id="GIM47898.1"/>
    </source>
</evidence>